<organism evidence="2">
    <name type="scientific">mine drainage metagenome</name>
    <dbReference type="NCBI Taxonomy" id="410659"/>
    <lineage>
        <taxon>unclassified sequences</taxon>
        <taxon>metagenomes</taxon>
        <taxon>ecological metagenomes</taxon>
    </lineage>
</organism>
<dbReference type="Pfam" id="PF01381">
    <property type="entry name" value="HTH_3"/>
    <property type="match status" value="1"/>
</dbReference>
<gene>
    <name evidence="2" type="ORF">CARN1_2503</name>
</gene>
<dbReference type="InterPro" id="IPR010982">
    <property type="entry name" value="Lambda_DNA-bd_dom_sf"/>
</dbReference>
<proteinExistence type="predicted"/>
<dbReference type="AlphaFoldDB" id="E6PGQ3"/>
<dbReference type="SUPFAM" id="SSF47413">
    <property type="entry name" value="lambda repressor-like DNA-binding domains"/>
    <property type="match status" value="1"/>
</dbReference>
<comment type="caution">
    <text evidence="2">The sequence shown here is derived from an EMBL/GenBank/DDBJ whole genome shotgun (WGS) entry which is preliminary data.</text>
</comment>
<dbReference type="Gene3D" id="1.10.260.40">
    <property type="entry name" value="lambda repressor-like DNA-binding domains"/>
    <property type="match status" value="1"/>
</dbReference>
<dbReference type="EMBL" id="CABL01000014">
    <property type="protein sequence ID" value="CBH75641.1"/>
    <property type="molecule type" value="Genomic_DNA"/>
</dbReference>
<feature type="domain" description="HTH cro/C1-type" evidence="1">
    <location>
        <begin position="8"/>
        <end position="61"/>
    </location>
</feature>
<dbReference type="CDD" id="cd00093">
    <property type="entry name" value="HTH_XRE"/>
    <property type="match status" value="1"/>
</dbReference>
<reference evidence="2" key="1">
    <citation type="submission" date="2009-10" db="EMBL/GenBank/DDBJ databases">
        <title>Diversity of trophic interactions inside an arsenic-rich microbial ecosystem.</title>
        <authorList>
            <person name="Bertin P.N."/>
            <person name="Heinrich-Salmeron A."/>
            <person name="Pelletier E."/>
            <person name="Goulhen-Chollet F."/>
            <person name="Arsene-Ploetze F."/>
            <person name="Gallien S."/>
            <person name="Calteau A."/>
            <person name="Vallenet D."/>
            <person name="Casiot C."/>
            <person name="Chane-Woon-Ming B."/>
            <person name="Giloteaux L."/>
            <person name="Barakat M."/>
            <person name="Bonnefoy V."/>
            <person name="Bruneel O."/>
            <person name="Chandler M."/>
            <person name="Cleiss J."/>
            <person name="Duran R."/>
            <person name="Elbaz-Poulichet F."/>
            <person name="Fonknechten N."/>
            <person name="Lauga B."/>
            <person name="Mornico D."/>
            <person name="Ortet P."/>
            <person name="Schaeffer C."/>
            <person name="Siguier P."/>
            <person name="Alexander Thil Smith A."/>
            <person name="Van Dorsselaer A."/>
            <person name="Weissenbach J."/>
            <person name="Medigue C."/>
            <person name="Le Paslier D."/>
        </authorList>
    </citation>
    <scope>NUCLEOTIDE SEQUENCE</scope>
</reference>
<accession>E6PGQ3</accession>
<evidence type="ECO:0000259" key="1">
    <source>
        <dbReference type="PROSITE" id="PS50943"/>
    </source>
</evidence>
<evidence type="ECO:0000313" key="2">
    <source>
        <dbReference type="EMBL" id="CBH75641.1"/>
    </source>
</evidence>
<sequence>MRSIGSAVREARRGAGWSQAALGRAAGIPQSHVAKIERGVDVRASTLRRVLAALGYDLALRPTVRAWFLNPPPGSHLAAARAFGIDLGQLYAGFSASPAERLDVAVHAANGLAEILR</sequence>
<dbReference type="PROSITE" id="PS50943">
    <property type="entry name" value="HTH_CROC1"/>
    <property type="match status" value="1"/>
</dbReference>
<dbReference type="InterPro" id="IPR001387">
    <property type="entry name" value="Cro/C1-type_HTH"/>
</dbReference>
<dbReference type="GO" id="GO:0003677">
    <property type="term" value="F:DNA binding"/>
    <property type="evidence" value="ECO:0007669"/>
    <property type="project" value="InterPro"/>
</dbReference>
<name>E6PGQ3_9ZZZZ</name>
<dbReference type="SMART" id="SM00530">
    <property type="entry name" value="HTH_XRE"/>
    <property type="match status" value="1"/>
</dbReference>
<protein>
    <recommendedName>
        <fullName evidence="1">HTH cro/C1-type domain-containing protein</fullName>
    </recommendedName>
</protein>